<dbReference type="AlphaFoldDB" id="A0A9N8D7C5"/>
<gene>
    <name evidence="2" type="ORF">SEMRO_6_G005460.1</name>
</gene>
<keyword evidence="3" id="KW-1185">Reference proteome</keyword>
<dbReference type="InterPro" id="IPR011989">
    <property type="entry name" value="ARM-like"/>
</dbReference>
<dbReference type="Gene3D" id="1.25.10.10">
    <property type="entry name" value="Leucine-rich Repeat Variant"/>
    <property type="match status" value="1"/>
</dbReference>
<evidence type="ECO:0000256" key="1">
    <source>
        <dbReference type="SAM" id="MobiDB-lite"/>
    </source>
</evidence>
<accession>A0A9N8D7C5</accession>
<name>A0A9N8D7C5_9STRA</name>
<reference evidence="2" key="1">
    <citation type="submission" date="2020-06" db="EMBL/GenBank/DDBJ databases">
        <authorList>
            <consortium name="Plant Systems Biology data submission"/>
        </authorList>
    </citation>
    <scope>NUCLEOTIDE SEQUENCE</scope>
    <source>
        <strain evidence="2">D6</strain>
    </source>
</reference>
<dbReference type="InterPro" id="IPR016024">
    <property type="entry name" value="ARM-type_fold"/>
</dbReference>
<evidence type="ECO:0000313" key="3">
    <source>
        <dbReference type="Proteomes" id="UP001153069"/>
    </source>
</evidence>
<feature type="compositionally biased region" description="Low complexity" evidence="1">
    <location>
        <begin position="9"/>
        <end position="22"/>
    </location>
</feature>
<protein>
    <submittedName>
        <fullName evidence="2">Uncharacterized protein</fullName>
    </submittedName>
</protein>
<proteinExistence type="predicted"/>
<evidence type="ECO:0000313" key="2">
    <source>
        <dbReference type="EMBL" id="CAB9496575.1"/>
    </source>
</evidence>
<organism evidence="2 3">
    <name type="scientific">Seminavis robusta</name>
    <dbReference type="NCBI Taxonomy" id="568900"/>
    <lineage>
        <taxon>Eukaryota</taxon>
        <taxon>Sar</taxon>
        <taxon>Stramenopiles</taxon>
        <taxon>Ochrophyta</taxon>
        <taxon>Bacillariophyta</taxon>
        <taxon>Bacillariophyceae</taxon>
        <taxon>Bacillariophycidae</taxon>
        <taxon>Naviculales</taxon>
        <taxon>Naviculaceae</taxon>
        <taxon>Seminavis</taxon>
    </lineage>
</organism>
<dbReference type="SUPFAM" id="SSF48371">
    <property type="entry name" value="ARM repeat"/>
    <property type="match status" value="1"/>
</dbReference>
<sequence>MSRRRRTHNTTSSSSSRAGSNNRVEEELPPVLVNEDGSISFPFASLLVGILLTASGRWLWGIAIAVTGLTFAACHSAMDQMIDEEDKQSIRYNILSAENVLQELVSLEVSSSTCSGSSSSDDDSREWQKCRIHCIAGLEALAKKYGQQQLKKNKDNSNSDNHDDDELDLMCQQAAYIAYRLFSPNSNGVVTTDHNNNHHDDQVIAAALSLHALVAKNPMVRERHLLQADVYGLDLPIHCIRQSLKQQAHLETNPDREHQLAELQRKGCLLLGALGDGNADMATLIVQEDGLEAVFDSVHWYRYHEDVANWALWAIFILSYEHAPNKVRTIELGGVSLILQTMKHVPDSLEVARHGVAILFDLLRDNNEEHLDVWSIRKVALAGGLHSVMLEAMARFSNTIDIMMMGQEILAGTDYRGQVPAYMPHSQDVAT</sequence>
<feature type="region of interest" description="Disordered" evidence="1">
    <location>
        <begin position="1"/>
        <end position="24"/>
    </location>
</feature>
<dbReference type="Proteomes" id="UP001153069">
    <property type="component" value="Unassembled WGS sequence"/>
</dbReference>
<comment type="caution">
    <text evidence="2">The sequence shown here is derived from an EMBL/GenBank/DDBJ whole genome shotgun (WGS) entry which is preliminary data.</text>
</comment>
<dbReference type="EMBL" id="CAICTM010000006">
    <property type="protein sequence ID" value="CAB9496575.1"/>
    <property type="molecule type" value="Genomic_DNA"/>
</dbReference>
<dbReference type="OrthoDB" id="41777at2759"/>